<dbReference type="InterPro" id="IPR052891">
    <property type="entry name" value="DNA-3mA_glycosylase"/>
</dbReference>
<dbReference type="InterPro" id="IPR004597">
    <property type="entry name" value="Tag"/>
</dbReference>
<dbReference type="EMBL" id="CZQC01000057">
    <property type="protein sequence ID" value="CUS41901.1"/>
    <property type="molecule type" value="Genomic_DNA"/>
</dbReference>
<reference evidence="1" key="1">
    <citation type="submission" date="2015-10" db="EMBL/GenBank/DDBJ databases">
        <authorList>
            <person name="Gilbert D.G."/>
        </authorList>
    </citation>
    <scope>NUCLEOTIDE SEQUENCE</scope>
</reference>
<organism evidence="1">
    <name type="scientific">hydrothermal vent metagenome</name>
    <dbReference type="NCBI Taxonomy" id="652676"/>
    <lineage>
        <taxon>unclassified sequences</taxon>
        <taxon>metagenomes</taxon>
        <taxon>ecological metagenomes</taxon>
    </lineage>
</organism>
<dbReference type="InterPro" id="IPR005019">
    <property type="entry name" value="Adenine_glyco"/>
</dbReference>
<dbReference type="Pfam" id="PF03352">
    <property type="entry name" value="Adenine_glyco"/>
    <property type="match status" value="1"/>
</dbReference>
<dbReference type="PANTHER" id="PTHR30037:SF4">
    <property type="entry name" value="DNA-3-METHYLADENINE GLYCOSYLASE I"/>
    <property type="match status" value="1"/>
</dbReference>
<keyword evidence="1" id="KW-0326">Glycosidase</keyword>
<proteinExistence type="predicted"/>
<dbReference type="Gene3D" id="1.10.340.30">
    <property type="entry name" value="Hypothetical protein, domain 2"/>
    <property type="match status" value="1"/>
</dbReference>
<name>A0A160TD68_9ZZZZ</name>
<dbReference type="GO" id="GO:0008725">
    <property type="term" value="F:DNA-3-methyladenine glycosylase activity"/>
    <property type="evidence" value="ECO:0007669"/>
    <property type="project" value="UniProtKB-EC"/>
</dbReference>
<dbReference type="GO" id="GO:0006284">
    <property type="term" value="P:base-excision repair"/>
    <property type="evidence" value="ECO:0007669"/>
    <property type="project" value="InterPro"/>
</dbReference>
<dbReference type="AlphaFoldDB" id="A0A160TD68"/>
<accession>A0A160TD68</accession>
<evidence type="ECO:0000313" key="1">
    <source>
        <dbReference type="EMBL" id="CUS41901.1"/>
    </source>
</evidence>
<dbReference type="SUPFAM" id="SSF48150">
    <property type="entry name" value="DNA-glycosylase"/>
    <property type="match status" value="1"/>
</dbReference>
<dbReference type="NCBIfam" id="TIGR00624">
    <property type="entry name" value="tag"/>
    <property type="match status" value="1"/>
</dbReference>
<dbReference type="EC" id="3.2.2.20" evidence="1"/>
<dbReference type="InterPro" id="IPR011257">
    <property type="entry name" value="DNA_glycosylase"/>
</dbReference>
<gene>
    <name evidence="1" type="ORF">MGWOODY_Tha2293</name>
</gene>
<dbReference type="PANTHER" id="PTHR30037">
    <property type="entry name" value="DNA-3-METHYLADENINE GLYCOSYLASE 1"/>
    <property type="match status" value="1"/>
</dbReference>
<protein>
    <submittedName>
        <fullName evidence="1">DNA-3-methyladenine glycosylase</fullName>
        <ecNumber evidence="1">3.2.2.20</ecNumber>
    </submittedName>
</protein>
<keyword evidence="1" id="KW-0378">Hydrolase</keyword>
<sequence>MKDLQTCPWAQGDIYIAYHDNEWGVPNRNRNQLYEKICLEGQQAGLSWITVLKKRDNYRKRFHQFKPEKVAAMTDADIADCLTDAGLIRHAGKLEAIRKNAKAWLAMEAQGIDMVEWLWAFVGNEIKVNHLKNMSEAQAQTSESQGMSKALKKAGFGFVGPTTCYAFMQSMGMVNDHMTNCPCHPDNLKA</sequence>